<comment type="caution">
    <text evidence="2">The sequence shown here is derived from an EMBL/GenBank/DDBJ whole genome shotgun (WGS) entry which is preliminary data.</text>
</comment>
<dbReference type="Proteomes" id="UP001054252">
    <property type="component" value="Unassembled WGS sequence"/>
</dbReference>
<feature type="domain" description="Reverse transcriptase" evidence="1">
    <location>
        <begin position="1"/>
        <end position="214"/>
    </location>
</feature>
<evidence type="ECO:0000313" key="3">
    <source>
        <dbReference type="Proteomes" id="UP001054252"/>
    </source>
</evidence>
<name>A0AAV5MS38_9ROSI</name>
<proteinExistence type="predicted"/>
<accession>A0AAV5MS38</accession>
<dbReference type="InterPro" id="IPR043502">
    <property type="entry name" value="DNA/RNA_pol_sf"/>
</dbReference>
<gene>
    <name evidence="2" type="ORF">SLEP1_g58443</name>
</gene>
<dbReference type="InterPro" id="IPR000477">
    <property type="entry name" value="RT_dom"/>
</dbReference>
<protein>
    <recommendedName>
        <fullName evidence="1">Reverse transcriptase domain-containing protein</fullName>
    </recommendedName>
</protein>
<evidence type="ECO:0000313" key="2">
    <source>
        <dbReference type="EMBL" id="GKV51819.1"/>
    </source>
</evidence>
<keyword evidence="3" id="KW-1185">Reference proteome</keyword>
<dbReference type="AlphaFoldDB" id="A0AAV5MS38"/>
<dbReference type="PROSITE" id="PS50878">
    <property type="entry name" value="RT_POL"/>
    <property type="match status" value="1"/>
</dbReference>
<reference evidence="2 3" key="1">
    <citation type="journal article" date="2021" name="Commun. Biol.">
        <title>The genome of Shorea leprosula (Dipterocarpaceae) highlights the ecological relevance of drought in aseasonal tropical rainforests.</title>
        <authorList>
            <person name="Ng K.K.S."/>
            <person name="Kobayashi M.J."/>
            <person name="Fawcett J.A."/>
            <person name="Hatakeyama M."/>
            <person name="Paape T."/>
            <person name="Ng C.H."/>
            <person name="Ang C.C."/>
            <person name="Tnah L.H."/>
            <person name="Lee C.T."/>
            <person name="Nishiyama T."/>
            <person name="Sese J."/>
            <person name="O'Brien M.J."/>
            <person name="Copetti D."/>
            <person name="Mohd Noor M.I."/>
            <person name="Ong R.C."/>
            <person name="Putra M."/>
            <person name="Sireger I.Z."/>
            <person name="Indrioko S."/>
            <person name="Kosugi Y."/>
            <person name="Izuno A."/>
            <person name="Isagi Y."/>
            <person name="Lee S.L."/>
            <person name="Shimizu K.K."/>
        </authorList>
    </citation>
    <scope>NUCLEOTIDE SEQUENCE [LARGE SCALE GENOMIC DNA]</scope>
    <source>
        <strain evidence="2">214</strain>
    </source>
</reference>
<dbReference type="EMBL" id="BPVZ01000546">
    <property type="protein sequence ID" value="GKV51819.1"/>
    <property type="molecule type" value="Genomic_DNA"/>
</dbReference>
<dbReference type="PANTHER" id="PTHR33116">
    <property type="entry name" value="REVERSE TRANSCRIPTASE ZINC-BINDING DOMAIN-CONTAINING PROTEIN-RELATED-RELATED"/>
    <property type="match status" value="1"/>
</dbReference>
<organism evidence="2 3">
    <name type="scientific">Rubroshorea leprosula</name>
    <dbReference type="NCBI Taxonomy" id="152421"/>
    <lineage>
        <taxon>Eukaryota</taxon>
        <taxon>Viridiplantae</taxon>
        <taxon>Streptophyta</taxon>
        <taxon>Embryophyta</taxon>
        <taxon>Tracheophyta</taxon>
        <taxon>Spermatophyta</taxon>
        <taxon>Magnoliopsida</taxon>
        <taxon>eudicotyledons</taxon>
        <taxon>Gunneridae</taxon>
        <taxon>Pentapetalae</taxon>
        <taxon>rosids</taxon>
        <taxon>malvids</taxon>
        <taxon>Malvales</taxon>
        <taxon>Dipterocarpaceae</taxon>
        <taxon>Rubroshorea</taxon>
    </lineage>
</organism>
<evidence type="ECO:0000259" key="1">
    <source>
        <dbReference type="PROSITE" id="PS50878"/>
    </source>
</evidence>
<dbReference type="Pfam" id="PF00078">
    <property type="entry name" value="RVT_1"/>
    <property type="match status" value="1"/>
</dbReference>
<dbReference type="SUPFAM" id="SSF56672">
    <property type="entry name" value="DNA/RNA polymerases"/>
    <property type="match status" value="1"/>
</dbReference>
<dbReference type="PANTHER" id="PTHR33116:SF75">
    <property type="entry name" value="RIBONUCLEASE H PROTEIN"/>
    <property type="match status" value="1"/>
</dbReference>
<sequence>MTFIEGRQLAKGVVIANEVIDEVKRKKMKSFLFKVDFEKAYDKVCWEFIEYMMLRMGFNVTWRKWIQECLKSSSISVLINGSSTKQFPVNKGIQQSDPLSPFLFLIVAEELNGLVSSAVEKEWYKGVTIGSGDVMVTHLQFVNDTIFFREATDDNIWVIKCIMRTFELALGLKINFKKSQLMGVGVQKNWSAKVAYRLCCKEGELPFKYLGIPIGGNQRRIAMWQPLVESVKRKLATW</sequence>